<accession>A0A4V2NWB7</accession>
<evidence type="ECO:0000313" key="2">
    <source>
        <dbReference type="EMBL" id="TCJ16552.1"/>
    </source>
</evidence>
<keyword evidence="1" id="KW-0812">Transmembrane</keyword>
<dbReference type="Proteomes" id="UP000295334">
    <property type="component" value="Unassembled WGS sequence"/>
</dbReference>
<keyword evidence="3" id="KW-1185">Reference proteome</keyword>
<dbReference type="AlphaFoldDB" id="A0A4V2NWB7"/>
<dbReference type="OrthoDB" id="678688at2"/>
<organism evidence="2 3">
    <name type="scientific">Flaviaesturariibacter flavus</name>
    <dbReference type="NCBI Taxonomy" id="2502780"/>
    <lineage>
        <taxon>Bacteria</taxon>
        <taxon>Pseudomonadati</taxon>
        <taxon>Bacteroidota</taxon>
        <taxon>Chitinophagia</taxon>
        <taxon>Chitinophagales</taxon>
        <taxon>Chitinophagaceae</taxon>
        <taxon>Flaviaestuariibacter</taxon>
    </lineage>
</organism>
<comment type="caution">
    <text evidence="2">The sequence shown here is derived from an EMBL/GenBank/DDBJ whole genome shotgun (WGS) entry which is preliminary data.</text>
</comment>
<proteinExistence type="predicted"/>
<evidence type="ECO:0008006" key="4">
    <source>
        <dbReference type="Google" id="ProtNLM"/>
    </source>
</evidence>
<gene>
    <name evidence="2" type="ORF">EPD60_07350</name>
</gene>
<reference evidence="2 3" key="1">
    <citation type="submission" date="2019-03" db="EMBL/GenBank/DDBJ databases">
        <authorList>
            <person name="Kim M.K.M."/>
        </authorList>
    </citation>
    <scope>NUCLEOTIDE SEQUENCE [LARGE SCALE GENOMIC DNA]</scope>
    <source>
        <strain evidence="2 3">17J68-12</strain>
    </source>
</reference>
<dbReference type="RefSeq" id="WP_131448385.1">
    <property type="nucleotide sequence ID" value="NZ_SJZI01000011.1"/>
</dbReference>
<protein>
    <recommendedName>
        <fullName evidence="4">DUF4293 family protein</fullName>
    </recommendedName>
</protein>
<keyword evidence="1" id="KW-0472">Membrane</keyword>
<evidence type="ECO:0000256" key="1">
    <source>
        <dbReference type="SAM" id="Phobius"/>
    </source>
</evidence>
<feature type="transmembrane region" description="Helical" evidence="1">
    <location>
        <begin position="71"/>
        <end position="91"/>
    </location>
</feature>
<feature type="transmembrane region" description="Helical" evidence="1">
    <location>
        <begin position="47"/>
        <end position="64"/>
    </location>
</feature>
<feature type="transmembrane region" description="Helical" evidence="1">
    <location>
        <begin position="7"/>
        <end position="27"/>
    </location>
</feature>
<dbReference type="EMBL" id="SJZI01000011">
    <property type="protein sequence ID" value="TCJ16552.1"/>
    <property type="molecule type" value="Genomic_DNA"/>
</dbReference>
<keyword evidence="1" id="KW-1133">Transmembrane helix</keyword>
<sequence length="136" mass="15194">MRFLKPLGALCAVLLIWCCFLPWVRIVSKGLEITGMDTTGTNFGKPGYLHLIFAVIFLVLIFVPRVWARRLSLFFMAFNVAWAFKNLLRIGACEGGECPEKQWALWALPVLSLLMLLTVLLAPEKIPAAKDASAQD</sequence>
<evidence type="ECO:0000313" key="3">
    <source>
        <dbReference type="Proteomes" id="UP000295334"/>
    </source>
</evidence>
<feature type="transmembrane region" description="Helical" evidence="1">
    <location>
        <begin position="103"/>
        <end position="122"/>
    </location>
</feature>
<name>A0A4V2NWB7_9BACT</name>